<sequence>MVKITPEAVLSAPQGLNAVNDRELSLRGLKAPAVEALAVARDGFDCVDLSDNEIAKLGGFPPMARLSTLLVANNSIARIATNLPEVLPNLHTLVLTNNRLSSLAELEPLSSLKHLKMLSLLGNAVAGVPQYRLYCAAAMPSLKWLDFQRITPAERERAAAAFPDAAALAKARARSGSASAAATAGGGANGAAAPPAAAQLTAVKAAIASAATLEEVKQLEAALATGSLPEPMQQG</sequence>
<keyword evidence="2" id="KW-0433">Leucine-rich repeat</keyword>
<dbReference type="Pfam" id="PF14580">
    <property type="entry name" value="LRR_9"/>
    <property type="match status" value="1"/>
</dbReference>
<comment type="similarity">
    <text evidence="5">Belongs to the U2 small nuclear ribonucleoprotein A family.</text>
</comment>
<dbReference type="InterPro" id="IPR001611">
    <property type="entry name" value="Leu-rich_rpt"/>
</dbReference>
<dbReference type="PANTHER" id="PTHR10552:SF6">
    <property type="entry name" value="U2 SMALL NUCLEAR RIBONUCLEOPROTEIN A"/>
    <property type="match status" value="1"/>
</dbReference>
<evidence type="ECO:0000256" key="4">
    <source>
        <dbReference type="ARBA" id="ARBA00023242"/>
    </source>
</evidence>
<dbReference type="PANTHER" id="PTHR10552">
    <property type="entry name" value="U2 SMALL NUCLEAR RIBONUCLEOPROTEIN A"/>
    <property type="match status" value="1"/>
</dbReference>
<dbReference type="InterPro" id="IPR044640">
    <property type="entry name" value="RU2A"/>
</dbReference>
<gene>
    <name evidence="6" type="ORF">PCOL08062_LOCUS10131</name>
</gene>
<evidence type="ECO:0000256" key="3">
    <source>
        <dbReference type="ARBA" id="ARBA00022737"/>
    </source>
</evidence>
<protein>
    <recommendedName>
        <fullName evidence="7">U2A'/phosphoprotein 32 family A C-terminal domain-containing protein</fullName>
    </recommendedName>
</protein>
<organism evidence="6">
    <name type="scientific">Prasinoderma coloniale</name>
    <dbReference type="NCBI Taxonomy" id="156133"/>
    <lineage>
        <taxon>Eukaryota</taxon>
        <taxon>Viridiplantae</taxon>
        <taxon>Prasinodermophyta</taxon>
        <taxon>Prasinodermophyceae</taxon>
        <taxon>Prasinodermales</taxon>
        <taxon>Prasinodermaceae</taxon>
        <taxon>Prasinoderma</taxon>
    </lineage>
</organism>
<dbReference type="GO" id="GO:0030620">
    <property type="term" value="F:U2 snRNA binding"/>
    <property type="evidence" value="ECO:0007669"/>
    <property type="project" value="InterPro"/>
</dbReference>
<reference evidence="6" key="1">
    <citation type="submission" date="2021-01" db="EMBL/GenBank/DDBJ databases">
        <authorList>
            <person name="Corre E."/>
            <person name="Pelletier E."/>
            <person name="Niang G."/>
            <person name="Scheremetjew M."/>
            <person name="Finn R."/>
            <person name="Kale V."/>
            <person name="Holt S."/>
            <person name="Cochrane G."/>
            <person name="Meng A."/>
            <person name="Brown T."/>
            <person name="Cohen L."/>
        </authorList>
    </citation>
    <scope>NUCLEOTIDE SEQUENCE</scope>
    <source>
        <strain evidence="6">CCMP1413</strain>
    </source>
</reference>
<evidence type="ECO:0000256" key="1">
    <source>
        <dbReference type="ARBA" id="ARBA00004123"/>
    </source>
</evidence>
<dbReference type="SUPFAM" id="SSF52058">
    <property type="entry name" value="L domain-like"/>
    <property type="match status" value="1"/>
</dbReference>
<dbReference type="InterPro" id="IPR032675">
    <property type="entry name" value="LRR_dom_sf"/>
</dbReference>
<evidence type="ECO:0000256" key="2">
    <source>
        <dbReference type="ARBA" id="ARBA00022614"/>
    </source>
</evidence>
<keyword evidence="3" id="KW-0677">Repeat</keyword>
<comment type="subcellular location">
    <subcellularLocation>
        <location evidence="1">Nucleus</location>
    </subcellularLocation>
</comment>
<dbReference type="PROSITE" id="PS51450">
    <property type="entry name" value="LRR"/>
    <property type="match status" value="1"/>
</dbReference>
<dbReference type="GO" id="GO:0000398">
    <property type="term" value="P:mRNA splicing, via spliceosome"/>
    <property type="evidence" value="ECO:0007669"/>
    <property type="project" value="InterPro"/>
</dbReference>
<dbReference type="EMBL" id="HBDZ01013210">
    <property type="protein sequence ID" value="CAD8247380.1"/>
    <property type="molecule type" value="Transcribed_RNA"/>
</dbReference>
<name>A0A7R9TWZ0_9VIRI</name>
<accession>A0A7R9TWZ0</accession>
<evidence type="ECO:0008006" key="7">
    <source>
        <dbReference type="Google" id="ProtNLM"/>
    </source>
</evidence>
<proteinExistence type="inferred from homology"/>
<dbReference type="Gene3D" id="3.80.10.10">
    <property type="entry name" value="Ribonuclease Inhibitor"/>
    <property type="match status" value="1"/>
</dbReference>
<evidence type="ECO:0000313" key="6">
    <source>
        <dbReference type="EMBL" id="CAD8247380.1"/>
    </source>
</evidence>
<keyword evidence="4" id="KW-0539">Nucleus</keyword>
<evidence type="ECO:0000256" key="5">
    <source>
        <dbReference type="ARBA" id="ARBA00024196"/>
    </source>
</evidence>
<dbReference type="GO" id="GO:0005634">
    <property type="term" value="C:nucleus"/>
    <property type="evidence" value="ECO:0007669"/>
    <property type="project" value="UniProtKB-SubCell"/>
</dbReference>
<dbReference type="AlphaFoldDB" id="A0A7R9TWZ0"/>